<keyword evidence="1" id="KW-0812">Transmembrane</keyword>
<proteinExistence type="predicted"/>
<gene>
    <name evidence="2" type="ORF">JOF34_000935</name>
</gene>
<evidence type="ECO:0000313" key="3">
    <source>
        <dbReference type="Proteomes" id="UP001519362"/>
    </source>
</evidence>
<keyword evidence="1" id="KW-0472">Membrane</keyword>
<evidence type="ECO:0000256" key="1">
    <source>
        <dbReference type="SAM" id="Phobius"/>
    </source>
</evidence>
<dbReference type="EMBL" id="JAGIOL010000001">
    <property type="protein sequence ID" value="MBP2436349.1"/>
    <property type="molecule type" value="Genomic_DNA"/>
</dbReference>
<dbReference type="RefSeq" id="WP_165136624.1">
    <property type="nucleotide sequence ID" value="NZ_CP049253.1"/>
</dbReference>
<feature type="transmembrane region" description="Helical" evidence="1">
    <location>
        <begin position="18"/>
        <end position="44"/>
    </location>
</feature>
<dbReference type="Proteomes" id="UP001519362">
    <property type="component" value="Unassembled WGS sequence"/>
</dbReference>
<keyword evidence="1" id="KW-1133">Transmembrane helix</keyword>
<comment type="caution">
    <text evidence="2">The sequence shown here is derived from an EMBL/GenBank/DDBJ whole genome shotgun (WGS) entry which is preliminary data.</text>
</comment>
<accession>A0ABS4ZGD9</accession>
<name>A0ABS4ZGD9_9MICO</name>
<protein>
    <submittedName>
        <fullName evidence="2">Prepilin signal peptidase PulO-like enzyme (Type II secretory pathway)</fullName>
    </submittedName>
</protein>
<evidence type="ECO:0000313" key="2">
    <source>
        <dbReference type="EMBL" id="MBP2436349.1"/>
    </source>
</evidence>
<feature type="transmembrane region" description="Helical" evidence="1">
    <location>
        <begin position="56"/>
        <end position="81"/>
    </location>
</feature>
<reference evidence="2 3" key="1">
    <citation type="submission" date="2021-03" db="EMBL/GenBank/DDBJ databases">
        <title>Sequencing the genomes of 1000 actinobacteria strains.</title>
        <authorList>
            <person name="Klenk H.-P."/>
        </authorList>
    </citation>
    <scope>NUCLEOTIDE SEQUENCE [LARGE SCALE GENOMIC DNA]</scope>
    <source>
        <strain evidence="2 3">DSM 24221</strain>
    </source>
</reference>
<organism evidence="2 3">
    <name type="scientific">Microbacterium amylolyticum</name>
    <dbReference type="NCBI Taxonomy" id="936337"/>
    <lineage>
        <taxon>Bacteria</taxon>
        <taxon>Bacillati</taxon>
        <taxon>Actinomycetota</taxon>
        <taxon>Actinomycetes</taxon>
        <taxon>Micrococcales</taxon>
        <taxon>Microbacteriaceae</taxon>
        <taxon>Microbacterium</taxon>
    </lineage>
</organism>
<sequence>MGGGDIKLAALLGLLLGWIGWGAVIVGAFAGFLVGSLVGITVIVARGGSRKTAFPFGPSMVVGAAIGAVAGPAIAAGHLGLLGLI</sequence>
<keyword evidence="3" id="KW-1185">Reference proteome</keyword>